<protein>
    <recommendedName>
        <fullName evidence="2">Rab-GAP TBC domain-containing protein</fullName>
    </recommendedName>
</protein>
<accession>A0AAV0QDK9</accession>
<gene>
    <name evidence="3" type="ORF">LITE_LOCUS42656</name>
</gene>
<reference evidence="3" key="1">
    <citation type="submission" date="2022-08" db="EMBL/GenBank/DDBJ databases">
        <authorList>
            <person name="Gutierrez-Valencia J."/>
        </authorList>
    </citation>
    <scope>NUCLEOTIDE SEQUENCE</scope>
</reference>
<dbReference type="PANTHER" id="PTHR22957:SF495">
    <property type="entry name" value="TBC1 DOMAIN FAMILY MEMBER 13-LIKE ISOFORM X1"/>
    <property type="match status" value="1"/>
</dbReference>
<dbReference type="GO" id="GO:0006886">
    <property type="term" value="P:intracellular protein transport"/>
    <property type="evidence" value="ECO:0007669"/>
    <property type="project" value="TreeGrafter"/>
</dbReference>
<dbReference type="GO" id="GO:0005096">
    <property type="term" value="F:GTPase activator activity"/>
    <property type="evidence" value="ECO:0007669"/>
    <property type="project" value="TreeGrafter"/>
</dbReference>
<evidence type="ECO:0000313" key="3">
    <source>
        <dbReference type="EMBL" id="CAI0542896.1"/>
    </source>
</evidence>
<comment type="caution">
    <text evidence="3">The sequence shown here is derived from an EMBL/GenBank/DDBJ whole genome shotgun (WGS) entry which is preliminary data.</text>
</comment>
<dbReference type="InterPro" id="IPR000195">
    <property type="entry name" value="Rab-GAP-TBC_dom"/>
</dbReference>
<dbReference type="InterPro" id="IPR035969">
    <property type="entry name" value="Rab-GAP_TBC_sf"/>
</dbReference>
<evidence type="ECO:0000256" key="1">
    <source>
        <dbReference type="SAM" id="MobiDB-lite"/>
    </source>
</evidence>
<dbReference type="Proteomes" id="UP001154282">
    <property type="component" value="Unassembled WGS sequence"/>
</dbReference>
<evidence type="ECO:0000313" key="4">
    <source>
        <dbReference type="Proteomes" id="UP001154282"/>
    </source>
</evidence>
<feature type="domain" description="Rab-GAP TBC" evidence="2">
    <location>
        <begin position="110"/>
        <end position="338"/>
    </location>
</feature>
<dbReference type="AlphaFoldDB" id="A0AAV0QDK9"/>
<dbReference type="Gene3D" id="1.10.8.270">
    <property type="entry name" value="putative rabgap domain of human tbc1 domain family member 14 like domains"/>
    <property type="match status" value="1"/>
</dbReference>
<name>A0AAV0QDK9_9ROSI</name>
<dbReference type="SMART" id="SM00164">
    <property type="entry name" value="TBC"/>
    <property type="match status" value="1"/>
</dbReference>
<dbReference type="Gene3D" id="1.10.472.80">
    <property type="entry name" value="Ypt/Rab-GAP domain of gyp1p, domain 3"/>
    <property type="match status" value="1"/>
</dbReference>
<dbReference type="EMBL" id="CAMGYJ010000009">
    <property type="protein sequence ID" value="CAI0542896.1"/>
    <property type="molecule type" value="Genomic_DNA"/>
</dbReference>
<organism evidence="3 4">
    <name type="scientific">Linum tenue</name>
    <dbReference type="NCBI Taxonomy" id="586396"/>
    <lineage>
        <taxon>Eukaryota</taxon>
        <taxon>Viridiplantae</taxon>
        <taxon>Streptophyta</taxon>
        <taxon>Embryophyta</taxon>
        <taxon>Tracheophyta</taxon>
        <taxon>Spermatophyta</taxon>
        <taxon>Magnoliopsida</taxon>
        <taxon>eudicotyledons</taxon>
        <taxon>Gunneridae</taxon>
        <taxon>Pentapetalae</taxon>
        <taxon>rosids</taxon>
        <taxon>fabids</taxon>
        <taxon>Malpighiales</taxon>
        <taxon>Linaceae</taxon>
        <taxon>Linum</taxon>
    </lineage>
</organism>
<sequence length="402" mass="45431">MFKDKLTDDLSDRKPNLGTLFARDLTEKSVAGGGESGSSPNGVAVHRPGEELELIEPNGSLDLGEKGSCGGYDSAERIAAAEKWSDLEHELSQEEINLEKLRRFAFTGLPNGGGIRATAWKLLLDYLPPSQDLWDKELSGNREKYAKLKEELLLTPSELWREKDEALNDEADVAGQLQRHRIEDHPLNDVKASVWHQYFQGAMRDILLLFAKVNPAIGYVQGMNEVLAPIFHVFSTTYDEQDLANVEADSFYCFVRLMSDSIDHFCKHMDNSPVGILSTLSRLMELLKANDEELWCHLVYTSKVNPQFYAFRWITLLLTQEFKFQSILRIWDSLLSSPFGIQDMLLRICCAMLVSLRSKLLGGDFAANLKLLQHFPDEIGIEYLLRVSRDIGPDGSALHFDM</sequence>
<evidence type="ECO:0000259" key="2">
    <source>
        <dbReference type="PROSITE" id="PS50086"/>
    </source>
</evidence>
<dbReference type="FunFam" id="1.10.472.80:FF:000009">
    <property type="entry name" value="TBC1 domain family member 13"/>
    <property type="match status" value="1"/>
</dbReference>
<feature type="region of interest" description="Disordered" evidence="1">
    <location>
        <begin position="24"/>
        <end position="45"/>
    </location>
</feature>
<dbReference type="PROSITE" id="PS50086">
    <property type="entry name" value="TBC_RABGAP"/>
    <property type="match status" value="1"/>
</dbReference>
<dbReference type="PANTHER" id="PTHR22957">
    <property type="entry name" value="TBC1 DOMAIN FAMILY MEMBER GTPASE-ACTIVATING PROTEIN"/>
    <property type="match status" value="1"/>
</dbReference>
<proteinExistence type="predicted"/>
<dbReference type="SUPFAM" id="SSF47923">
    <property type="entry name" value="Ypt/Rab-GAP domain of gyp1p"/>
    <property type="match status" value="2"/>
</dbReference>
<keyword evidence="4" id="KW-1185">Reference proteome</keyword>
<dbReference type="Pfam" id="PF00566">
    <property type="entry name" value="RabGAP-TBC"/>
    <property type="match status" value="1"/>
</dbReference>
<dbReference type="Gene3D" id="1.10.10.750">
    <property type="entry name" value="Ypt/Rab-GAP domain of gyp1p, domain 1"/>
    <property type="match status" value="1"/>
</dbReference>